<dbReference type="Pfam" id="PF22484">
    <property type="entry name" value="DUF6986"/>
    <property type="match status" value="1"/>
</dbReference>
<name>A0ABS1MEU6_9NOCA</name>
<comment type="caution">
    <text evidence="4">The sequence shown here is derived from an EMBL/GenBank/DDBJ whole genome shotgun (WGS) entry which is preliminary data.</text>
</comment>
<dbReference type="Proteomes" id="UP000602198">
    <property type="component" value="Unassembled WGS sequence"/>
</dbReference>
<dbReference type="PANTHER" id="PTHR32308:SF10">
    <property type="entry name" value="CITRATE LYASE SUBUNIT BETA"/>
    <property type="match status" value="1"/>
</dbReference>
<dbReference type="Gene3D" id="3.20.20.60">
    <property type="entry name" value="Phosphoenolpyruvate-binding domains"/>
    <property type="match status" value="1"/>
</dbReference>
<accession>A0ABS1MEU6</accession>
<dbReference type="InterPro" id="IPR040442">
    <property type="entry name" value="Pyrv_kinase-like_dom_sf"/>
</dbReference>
<evidence type="ECO:0000256" key="3">
    <source>
        <dbReference type="ARBA" id="ARBA00022842"/>
    </source>
</evidence>
<evidence type="ECO:0000313" key="5">
    <source>
        <dbReference type="Proteomes" id="UP000602198"/>
    </source>
</evidence>
<comment type="cofactor">
    <cofactor evidence="1">
        <name>Mg(2+)</name>
        <dbReference type="ChEBI" id="CHEBI:18420"/>
    </cofactor>
</comment>
<dbReference type="SUPFAM" id="SSF51621">
    <property type="entry name" value="Phosphoenolpyruvate/pyruvate domain"/>
    <property type="match status" value="1"/>
</dbReference>
<sequence>MGYFIPEQGGSFVTLPPEVLAGIENRVRAVDSALARLYPGDRAGQPVHTAYVCAADATAELPGEWGRAAVDLAESQAGLLTELAGDEVFARVLNTLRQRPIQDLRLDFEDGYGTRGDAAEDRDARHAGAVLAALPAEVFSRGIRMKGLTTLEWVRAVRTLELVLEGAGGVPAGFVFTIPKIRHVDQVDAAVALCDALESAHGLPAGALRFELQIESPQAVIAADGTATVAAAIHRAAGRCTGLHYGTYDYSAACGISPQFQSLEHPVADHAKAVMQAAAAQTGVWVCDGSTQILPIGTEEQVREAVARHFRLVSRSLERGYYQGWDMGAGHLATRWAATFAFYRRALEVAAPRIGRYLDRQGGSVVDEPATAQALATVVLRGLACGAFEPEAVTALVPAATVEVLDKLRDRTWVNPASVVATAPGGHPQP</sequence>
<dbReference type="PANTHER" id="PTHR32308">
    <property type="entry name" value="LYASE BETA SUBUNIT, PUTATIVE (AFU_ORTHOLOGUE AFUA_4G13030)-RELATED"/>
    <property type="match status" value="1"/>
</dbReference>
<evidence type="ECO:0000256" key="1">
    <source>
        <dbReference type="ARBA" id="ARBA00001946"/>
    </source>
</evidence>
<dbReference type="InterPro" id="IPR015813">
    <property type="entry name" value="Pyrv/PenolPyrv_kinase-like_dom"/>
</dbReference>
<dbReference type="EMBL" id="JAERRJ010000013">
    <property type="protein sequence ID" value="MBL1078784.1"/>
    <property type="molecule type" value="Genomic_DNA"/>
</dbReference>
<gene>
    <name evidence="4" type="ORF">JK358_30710</name>
</gene>
<keyword evidence="5" id="KW-1185">Reference proteome</keyword>
<keyword evidence="3" id="KW-0460">Magnesium</keyword>
<organism evidence="4 5">
    <name type="scientific">Nocardia acididurans</name>
    <dbReference type="NCBI Taxonomy" id="2802282"/>
    <lineage>
        <taxon>Bacteria</taxon>
        <taxon>Bacillati</taxon>
        <taxon>Actinomycetota</taxon>
        <taxon>Actinomycetes</taxon>
        <taxon>Mycobacteriales</taxon>
        <taxon>Nocardiaceae</taxon>
        <taxon>Nocardia</taxon>
    </lineage>
</organism>
<protein>
    <submittedName>
        <fullName evidence="4">Aldolase</fullName>
    </submittedName>
</protein>
<evidence type="ECO:0000313" key="4">
    <source>
        <dbReference type="EMBL" id="MBL1078784.1"/>
    </source>
</evidence>
<keyword evidence="2" id="KW-0479">Metal-binding</keyword>
<proteinExistence type="predicted"/>
<evidence type="ECO:0000256" key="2">
    <source>
        <dbReference type="ARBA" id="ARBA00022723"/>
    </source>
</evidence>
<dbReference type="InterPro" id="IPR054255">
    <property type="entry name" value="DUF6986"/>
</dbReference>
<reference evidence="4 5" key="1">
    <citation type="submission" date="2021-01" db="EMBL/GenBank/DDBJ databases">
        <title>WGS of actinomycetes isolated from Thailand.</title>
        <authorList>
            <person name="Thawai C."/>
        </authorList>
    </citation>
    <scope>NUCLEOTIDE SEQUENCE [LARGE SCALE GENOMIC DNA]</scope>
    <source>
        <strain evidence="4 5">LPG 2</strain>
    </source>
</reference>